<proteinExistence type="inferred from homology"/>
<dbReference type="Proteomes" id="UP001176961">
    <property type="component" value="Unassembled WGS sequence"/>
</dbReference>
<comment type="caution">
    <text evidence="8">The sequence shown here is derived from an EMBL/GenBank/DDBJ whole genome shotgun (WGS) entry which is preliminary data.</text>
</comment>
<feature type="signal peptide" evidence="7">
    <location>
        <begin position="1"/>
        <end position="16"/>
    </location>
</feature>
<dbReference type="AlphaFoldDB" id="A0AA36GC56"/>
<comment type="subcellular location">
    <subcellularLocation>
        <location evidence="7">Membrane</location>
        <topology evidence="7">Single-pass membrane protein</topology>
    </subcellularLocation>
</comment>
<evidence type="ECO:0000313" key="9">
    <source>
        <dbReference type="Proteomes" id="UP001176961"/>
    </source>
</evidence>
<evidence type="ECO:0000256" key="5">
    <source>
        <dbReference type="ARBA" id="ARBA00047475"/>
    </source>
</evidence>
<keyword evidence="7" id="KW-0812">Transmembrane</keyword>
<dbReference type="CDD" id="cd03784">
    <property type="entry name" value="GT1_Gtf-like"/>
    <property type="match status" value="1"/>
</dbReference>
<dbReference type="PROSITE" id="PS00375">
    <property type="entry name" value="UDPGT"/>
    <property type="match status" value="1"/>
</dbReference>
<dbReference type="GO" id="GO:0015020">
    <property type="term" value="F:glucuronosyltransferase activity"/>
    <property type="evidence" value="ECO:0007669"/>
    <property type="project" value="UniProtKB-EC"/>
</dbReference>
<dbReference type="PANTHER" id="PTHR48043:SF143">
    <property type="entry name" value="UDP-GLUCURONOSYLTRANSFERASE"/>
    <property type="match status" value="1"/>
</dbReference>
<accession>A0AA36GC56</accession>
<keyword evidence="7" id="KW-0472">Membrane</keyword>
<dbReference type="EMBL" id="CATQJL010000001">
    <property type="protein sequence ID" value="CAJ0588397.1"/>
    <property type="molecule type" value="Genomic_DNA"/>
</dbReference>
<keyword evidence="2 6" id="KW-0328">Glycosyltransferase</keyword>
<keyword evidence="3 6" id="KW-0808">Transferase</keyword>
<evidence type="ECO:0000256" key="7">
    <source>
        <dbReference type="RuleBase" id="RU362059"/>
    </source>
</evidence>
<dbReference type="InterPro" id="IPR002213">
    <property type="entry name" value="UDP_glucos_trans"/>
</dbReference>
<dbReference type="FunFam" id="3.40.50.2000:FF:000021">
    <property type="entry name" value="UDP-glucuronosyltransferase"/>
    <property type="match status" value="1"/>
</dbReference>
<evidence type="ECO:0000256" key="4">
    <source>
        <dbReference type="ARBA" id="ARBA00022729"/>
    </source>
</evidence>
<reference evidence="8" key="1">
    <citation type="submission" date="2023-07" db="EMBL/GenBank/DDBJ databases">
        <authorList>
            <consortium name="CYATHOMIX"/>
        </authorList>
    </citation>
    <scope>NUCLEOTIDE SEQUENCE</scope>
    <source>
        <strain evidence="8">N/A</strain>
    </source>
</reference>
<dbReference type="Gene3D" id="3.40.50.2000">
    <property type="entry name" value="Glycogen Phosphorylase B"/>
    <property type="match status" value="2"/>
</dbReference>
<feature type="transmembrane region" description="Helical" evidence="7">
    <location>
        <begin position="486"/>
        <end position="509"/>
    </location>
</feature>
<evidence type="ECO:0000256" key="3">
    <source>
        <dbReference type="ARBA" id="ARBA00022679"/>
    </source>
</evidence>
<evidence type="ECO:0000256" key="6">
    <source>
        <dbReference type="RuleBase" id="RU003718"/>
    </source>
</evidence>
<gene>
    <name evidence="8" type="ORF">CYNAS_LOCUS380</name>
</gene>
<dbReference type="PANTHER" id="PTHR48043">
    <property type="entry name" value="EG:EG0003.4 PROTEIN-RELATED"/>
    <property type="match status" value="1"/>
</dbReference>
<dbReference type="InterPro" id="IPR035595">
    <property type="entry name" value="UDP_glycos_trans_CS"/>
</dbReference>
<feature type="chain" id="PRO_5041487382" description="UDP-glucuronosyltransferase" evidence="7">
    <location>
        <begin position="17"/>
        <end position="520"/>
    </location>
</feature>
<dbReference type="SUPFAM" id="SSF53756">
    <property type="entry name" value="UDP-Glycosyltransferase/glycogen phosphorylase"/>
    <property type="match status" value="1"/>
</dbReference>
<protein>
    <recommendedName>
        <fullName evidence="7">UDP-glucuronosyltransferase</fullName>
        <ecNumber evidence="7">2.4.1.17</ecNumber>
    </recommendedName>
</protein>
<dbReference type="Pfam" id="PF00201">
    <property type="entry name" value="UDPGT"/>
    <property type="match status" value="1"/>
</dbReference>
<name>A0AA36GC56_CYLNA</name>
<keyword evidence="9" id="KW-1185">Reference proteome</keyword>
<comment type="catalytic activity">
    <reaction evidence="5 7">
        <text>glucuronate acceptor + UDP-alpha-D-glucuronate = acceptor beta-D-glucuronoside + UDP + H(+)</text>
        <dbReference type="Rhea" id="RHEA:21032"/>
        <dbReference type="ChEBI" id="CHEBI:15378"/>
        <dbReference type="ChEBI" id="CHEBI:58052"/>
        <dbReference type="ChEBI" id="CHEBI:58223"/>
        <dbReference type="ChEBI" id="CHEBI:132367"/>
        <dbReference type="ChEBI" id="CHEBI:132368"/>
        <dbReference type="EC" id="2.4.1.17"/>
    </reaction>
</comment>
<evidence type="ECO:0000313" key="8">
    <source>
        <dbReference type="EMBL" id="CAJ0588397.1"/>
    </source>
</evidence>
<sequence>MRQLLLLSLSVFMSDAGKVLMYSPGISYSHLIANGRIADALVKAGHDVVMFIPEYAALGNFTGTKLARVIRMDNISSDAEELLTEEEQRKWMERHHTPLSERYDYESVYAKMCEALMARRSEIEVLKNYGFDVAFTEQLDFCGVGVVRYLGIHNLLWLSSTTIMDAVSYDLGIPSPTSYVPSIEENDMGDTLSFWERAHNIFLYLASLVIHRHGTDLITEVFRKFDKDFPNVRDIAANSSLCFVNTDEMFDLPRPIIHKTIYIGGLGMREPQPLNKKFSSLMSKGNNGVIIFSMGSVAAFHAFPDRVKTAFAKVIQSFPDYHFIVKIAQGDITTHSLFEEVSNCDLVEWLPQADLLAHPRVKLFIMHGGVNGILEALTRAVPVIVIPVYGDQYHNGRAAEKRGVGKVLLRQDLNENSIRMNIKEMLEDERYKKNAIRLSKLMREKPFSAEERLIQWTNFAISNGVLKELHLEGSRLNFIVYFNLDVVAAVIAAVLVFAGIVFMLGYVLVRSISPIKRKQE</sequence>
<keyword evidence="7" id="KW-1133">Transmembrane helix</keyword>
<evidence type="ECO:0000256" key="1">
    <source>
        <dbReference type="ARBA" id="ARBA00009995"/>
    </source>
</evidence>
<keyword evidence="4 7" id="KW-0732">Signal</keyword>
<dbReference type="InterPro" id="IPR050271">
    <property type="entry name" value="UDP-glycosyltransferase"/>
</dbReference>
<dbReference type="EC" id="2.4.1.17" evidence="7"/>
<dbReference type="GO" id="GO:0016020">
    <property type="term" value="C:membrane"/>
    <property type="evidence" value="ECO:0007669"/>
    <property type="project" value="UniProtKB-SubCell"/>
</dbReference>
<organism evidence="8 9">
    <name type="scientific">Cylicocyclus nassatus</name>
    <name type="common">Nematode worm</name>
    <dbReference type="NCBI Taxonomy" id="53992"/>
    <lineage>
        <taxon>Eukaryota</taxon>
        <taxon>Metazoa</taxon>
        <taxon>Ecdysozoa</taxon>
        <taxon>Nematoda</taxon>
        <taxon>Chromadorea</taxon>
        <taxon>Rhabditida</taxon>
        <taxon>Rhabditina</taxon>
        <taxon>Rhabditomorpha</taxon>
        <taxon>Strongyloidea</taxon>
        <taxon>Strongylidae</taxon>
        <taxon>Cylicocyclus</taxon>
    </lineage>
</organism>
<evidence type="ECO:0000256" key="2">
    <source>
        <dbReference type="ARBA" id="ARBA00022676"/>
    </source>
</evidence>
<comment type="similarity">
    <text evidence="1 6">Belongs to the UDP-glycosyltransferase family.</text>
</comment>